<keyword evidence="1 6" id="KW-0547">Nucleotide-binding</keyword>
<dbReference type="AlphaFoldDB" id="A0A2M6XV64"/>
<dbReference type="InterPro" id="IPR029056">
    <property type="entry name" value="Ribokinase-like"/>
</dbReference>
<name>A0A2M6XV64_9BACT</name>
<dbReference type="HAMAP" id="MF_01965">
    <property type="entry name" value="NADHX_dehydratase"/>
    <property type="match status" value="1"/>
</dbReference>
<feature type="binding site" evidence="6">
    <location>
        <position position="230"/>
    </location>
    <ligand>
        <name>AMP</name>
        <dbReference type="ChEBI" id="CHEBI:456215"/>
    </ligand>
</feature>
<evidence type="ECO:0000259" key="7">
    <source>
        <dbReference type="PROSITE" id="PS51383"/>
    </source>
</evidence>
<sequence length="287" mass="30493">MLKISKDILKQVYPSRNVDCHKYDHGLLLVVGGGNFYTGSPALSAMAAFRAGCDMVHILAPQRAANIIASFSPNLATYPFKGDWFDNEDLPTLLAFTKSAKAVAGEKTAAVIGGGMGRSEETKEAILSYLEQADIKAVIDADGIHALSKNIEIARGKNFIFTPHSFEFFILTGRDIRQAKFEEKVKAVQEEAARLGCVIVLKGHQDIISNGQEVVIDQTGSPYMTVGGTGDTLAGIAGSLLSQDVGPFLAAQAASFINGKAGEAAAQRFGAGMLATDLIEEIANVIK</sequence>
<comment type="cofactor">
    <cofactor evidence="6">
        <name>Mg(2+)</name>
        <dbReference type="ChEBI" id="CHEBI:18420"/>
    </cofactor>
</comment>
<dbReference type="InterPro" id="IPR000631">
    <property type="entry name" value="CARKD"/>
</dbReference>
<keyword evidence="2 6" id="KW-0067">ATP-binding</keyword>
<evidence type="ECO:0000256" key="4">
    <source>
        <dbReference type="ARBA" id="ARBA00023027"/>
    </source>
</evidence>
<dbReference type="GO" id="GO:0005524">
    <property type="term" value="F:ATP binding"/>
    <property type="evidence" value="ECO:0007669"/>
    <property type="project" value="UniProtKB-KW"/>
</dbReference>
<dbReference type="SUPFAM" id="SSF53613">
    <property type="entry name" value="Ribokinase-like"/>
    <property type="match status" value="1"/>
</dbReference>
<dbReference type="Proteomes" id="UP000229784">
    <property type="component" value="Unassembled WGS sequence"/>
</dbReference>
<reference evidence="9" key="1">
    <citation type="submission" date="2017-09" db="EMBL/GenBank/DDBJ databases">
        <title>Depth-based differentiation of microbial function through sediment-hosted aquifers and enrichment of novel symbionts in the deep terrestrial subsurface.</title>
        <authorList>
            <person name="Probst A.J."/>
            <person name="Ladd B."/>
            <person name="Jarett J.K."/>
            <person name="Geller-Mcgrath D.E."/>
            <person name="Sieber C.M.K."/>
            <person name="Emerson J.B."/>
            <person name="Anantharaman K."/>
            <person name="Thomas B.C."/>
            <person name="Malmstrom R."/>
            <person name="Stieglmeier M."/>
            <person name="Klingl A."/>
            <person name="Woyke T."/>
            <person name="Ryan C.M."/>
            <person name="Banfield J.F."/>
        </authorList>
    </citation>
    <scope>NUCLEOTIDE SEQUENCE [LARGE SCALE GENOMIC DNA]</scope>
</reference>
<dbReference type="GO" id="GO:0110051">
    <property type="term" value="P:metabolite repair"/>
    <property type="evidence" value="ECO:0007669"/>
    <property type="project" value="TreeGrafter"/>
</dbReference>
<feature type="binding site" evidence="6">
    <location>
        <position position="164"/>
    </location>
    <ligand>
        <name>(6S)-NADPHX</name>
        <dbReference type="ChEBI" id="CHEBI:64076"/>
    </ligand>
</feature>
<evidence type="ECO:0000256" key="5">
    <source>
        <dbReference type="ARBA" id="ARBA00023239"/>
    </source>
</evidence>
<evidence type="ECO:0000256" key="1">
    <source>
        <dbReference type="ARBA" id="ARBA00022741"/>
    </source>
</evidence>
<evidence type="ECO:0000256" key="6">
    <source>
        <dbReference type="HAMAP-Rule" id="MF_01965"/>
    </source>
</evidence>
<comment type="function">
    <text evidence="6">Catalyzes the dehydration of the S-form of NAD(P)HX at the expense of ADP, which is converted to AMP. Together with NAD(P)HX epimerase, which catalyzes the epimerization of the S- and R-forms, the enzyme allows the repair of both epimers of NAD(P)HX, a damaged form of NAD(P)H that is a result of enzymatic or heat-dependent hydration.</text>
</comment>
<organism evidence="8 9">
    <name type="scientific">bacterium (Candidatus Gribaldobacteria) CG08_land_8_20_14_0_20_39_15</name>
    <dbReference type="NCBI Taxonomy" id="2014273"/>
    <lineage>
        <taxon>Bacteria</taxon>
        <taxon>Candidatus Gribaldobacteria</taxon>
    </lineage>
</organism>
<dbReference type="EC" id="4.2.1.136" evidence="6"/>
<comment type="catalytic activity">
    <reaction evidence="6">
        <text>(6S)-NADPHX + ADP = AMP + phosphate + NADPH + H(+)</text>
        <dbReference type="Rhea" id="RHEA:32235"/>
        <dbReference type="ChEBI" id="CHEBI:15378"/>
        <dbReference type="ChEBI" id="CHEBI:43474"/>
        <dbReference type="ChEBI" id="CHEBI:57783"/>
        <dbReference type="ChEBI" id="CHEBI:64076"/>
        <dbReference type="ChEBI" id="CHEBI:456215"/>
        <dbReference type="ChEBI" id="CHEBI:456216"/>
        <dbReference type="EC" id="4.2.1.136"/>
    </reaction>
</comment>
<dbReference type="PROSITE" id="PS51383">
    <property type="entry name" value="YJEF_C_3"/>
    <property type="match status" value="1"/>
</dbReference>
<gene>
    <name evidence="6" type="primary">nnrD</name>
    <name evidence="8" type="ORF">COT20_00395</name>
</gene>
<comment type="catalytic activity">
    <reaction evidence="6">
        <text>(6S)-NADHX + ADP = AMP + phosphate + NADH + H(+)</text>
        <dbReference type="Rhea" id="RHEA:32223"/>
        <dbReference type="ChEBI" id="CHEBI:15378"/>
        <dbReference type="ChEBI" id="CHEBI:43474"/>
        <dbReference type="ChEBI" id="CHEBI:57945"/>
        <dbReference type="ChEBI" id="CHEBI:64074"/>
        <dbReference type="ChEBI" id="CHEBI:456215"/>
        <dbReference type="ChEBI" id="CHEBI:456216"/>
        <dbReference type="EC" id="4.2.1.136"/>
    </reaction>
</comment>
<keyword evidence="4 6" id="KW-0520">NAD</keyword>
<dbReference type="PANTHER" id="PTHR12592">
    <property type="entry name" value="ATP-DEPENDENT (S)-NAD(P)H-HYDRATE DEHYDRATASE FAMILY MEMBER"/>
    <property type="match status" value="1"/>
</dbReference>
<comment type="caution">
    <text evidence="8">The sequence shown here is derived from an EMBL/GenBank/DDBJ whole genome shotgun (WGS) entry which is preliminary data.</text>
</comment>
<dbReference type="EMBL" id="PEXQ01000012">
    <property type="protein sequence ID" value="PIU16394.1"/>
    <property type="molecule type" value="Genomic_DNA"/>
</dbReference>
<proteinExistence type="inferred from homology"/>
<accession>A0A2M6XV64</accession>
<feature type="domain" description="YjeF C-terminal" evidence="7">
    <location>
        <begin position="5"/>
        <end position="287"/>
    </location>
</feature>
<comment type="subunit">
    <text evidence="6">Homotetramer.</text>
</comment>
<evidence type="ECO:0000313" key="9">
    <source>
        <dbReference type="Proteomes" id="UP000229784"/>
    </source>
</evidence>
<comment type="similarity">
    <text evidence="6">Belongs to the NnrD/CARKD family.</text>
</comment>
<protein>
    <recommendedName>
        <fullName evidence="6">ADP-dependent (S)-NAD(P)H-hydrate dehydratase</fullName>
        <ecNumber evidence="6">4.2.1.136</ecNumber>
    </recommendedName>
    <alternativeName>
        <fullName evidence="6">ADP-dependent NAD(P)HX dehydratase</fullName>
    </alternativeName>
</protein>
<dbReference type="Gene3D" id="3.40.1190.20">
    <property type="match status" value="1"/>
</dbReference>
<feature type="binding site" evidence="6">
    <location>
        <position position="115"/>
    </location>
    <ligand>
        <name>(6S)-NADPHX</name>
        <dbReference type="ChEBI" id="CHEBI:64076"/>
    </ligand>
</feature>
<dbReference type="NCBIfam" id="TIGR00196">
    <property type="entry name" value="yjeF_cterm"/>
    <property type="match status" value="1"/>
</dbReference>
<evidence type="ECO:0000313" key="8">
    <source>
        <dbReference type="EMBL" id="PIU16394.1"/>
    </source>
</evidence>
<keyword evidence="5 6" id="KW-0456">Lyase</keyword>
<dbReference type="Pfam" id="PF01256">
    <property type="entry name" value="Carb_kinase"/>
    <property type="match status" value="1"/>
</dbReference>
<evidence type="ECO:0000256" key="2">
    <source>
        <dbReference type="ARBA" id="ARBA00022840"/>
    </source>
</evidence>
<dbReference type="CDD" id="cd01171">
    <property type="entry name" value="YXKO-related"/>
    <property type="match status" value="1"/>
</dbReference>
<evidence type="ECO:0000256" key="3">
    <source>
        <dbReference type="ARBA" id="ARBA00022857"/>
    </source>
</evidence>
<feature type="binding site" evidence="6">
    <location>
        <position position="231"/>
    </location>
    <ligand>
        <name>(6S)-NADPHX</name>
        <dbReference type="ChEBI" id="CHEBI:64076"/>
    </ligand>
</feature>
<dbReference type="GO" id="GO:0046496">
    <property type="term" value="P:nicotinamide nucleotide metabolic process"/>
    <property type="evidence" value="ECO:0007669"/>
    <property type="project" value="UniProtKB-UniRule"/>
</dbReference>
<dbReference type="GO" id="GO:0052855">
    <property type="term" value="F:ADP-dependent NAD(P)H-hydrate dehydratase activity"/>
    <property type="evidence" value="ECO:0007669"/>
    <property type="project" value="UniProtKB-UniRule"/>
</dbReference>
<keyword evidence="3 6" id="KW-0521">NADP</keyword>
<dbReference type="PANTHER" id="PTHR12592:SF0">
    <property type="entry name" value="ATP-DEPENDENT (S)-NAD(P)H-HYDRATE DEHYDRATASE"/>
    <property type="match status" value="1"/>
</dbReference>
<comment type="caution">
    <text evidence="6">Lacks conserved residue(s) required for the propagation of feature annotation.</text>
</comment>